<accession>A0A194RJR7</accession>
<protein>
    <submittedName>
        <fullName evidence="2">Uncharacterized protein</fullName>
    </submittedName>
</protein>
<dbReference type="EMBL" id="KQ460106">
    <property type="protein sequence ID" value="KPJ17797.1"/>
    <property type="molecule type" value="Genomic_DNA"/>
</dbReference>
<feature type="signal peptide" evidence="1">
    <location>
        <begin position="1"/>
        <end position="24"/>
    </location>
</feature>
<evidence type="ECO:0000313" key="3">
    <source>
        <dbReference type="Proteomes" id="UP000053240"/>
    </source>
</evidence>
<gene>
    <name evidence="2" type="ORF">RR48_06603</name>
</gene>
<proteinExistence type="predicted"/>
<organism evidence="2 3">
    <name type="scientific">Papilio machaon</name>
    <name type="common">Old World swallowtail butterfly</name>
    <dbReference type="NCBI Taxonomy" id="76193"/>
    <lineage>
        <taxon>Eukaryota</taxon>
        <taxon>Metazoa</taxon>
        <taxon>Ecdysozoa</taxon>
        <taxon>Arthropoda</taxon>
        <taxon>Hexapoda</taxon>
        <taxon>Insecta</taxon>
        <taxon>Pterygota</taxon>
        <taxon>Neoptera</taxon>
        <taxon>Endopterygota</taxon>
        <taxon>Lepidoptera</taxon>
        <taxon>Glossata</taxon>
        <taxon>Ditrysia</taxon>
        <taxon>Papilionoidea</taxon>
        <taxon>Papilionidae</taxon>
        <taxon>Papilioninae</taxon>
        <taxon>Papilio</taxon>
    </lineage>
</organism>
<sequence length="220" mass="23738">MKIIGFALFALLATANSLPQQVQSSNLKDSRVLDQVVMGLIESITQLIKDHGLDPYVAVLAEGEIALGGILFASGRVDNFVFSGLSNIVVNSVSFSGTDLDIDISLPRIAASVDNVIGDVTIGSRNIQGEFSGRIAIVDLRLAARISLGLSAYLLDDLSLSCQLGGIEADFSSFVLQGNDVTDSVNNFVGNTLPNLLIQYENEINRFFERFIIRIVERLS</sequence>
<dbReference type="KEGG" id="pmac:106707853"/>
<dbReference type="Proteomes" id="UP000053240">
    <property type="component" value="Unassembled WGS sequence"/>
</dbReference>
<dbReference type="Pfam" id="PF06585">
    <property type="entry name" value="JHBP"/>
    <property type="match status" value="1"/>
</dbReference>
<evidence type="ECO:0000313" key="2">
    <source>
        <dbReference type="EMBL" id="KPJ17797.1"/>
    </source>
</evidence>
<keyword evidence="3" id="KW-1185">Reference proteome</keyword>
<keyword evidence="1" id="KW-0732">Signal</keyword>
<dbReference type="InterPro" id="IPR010562">
    <property type="entry name" value="Haemolymph_juvenile_hormone-bd"/>
</dbReference>
<name>A0A194RJR7_PAPMA</name>
<feature type="chain" id="PRO_5008265274" evidence="1">
    <location>
        <begin position="25"/>
        <end position="220"/>
    </location>
</feature>
<dbReference type="InParanoid" id="A0A194RJR7"/>
<reference evidence="2 3" key="1">
    <citation type="journal article" date="2015" name="Nat. Commun.">
        <title>Outbred genome sequencing and CRISPR/Cas9 gene editing in butterflies.</title>
        <authorList>
            <person name="Li X."/>
            <person name="Fan D."/>
            <person name="Zhang W."/>
            <person name="Liu G."/>
            <person name="Zhang L."/>
            <person name="Zhao L."/>
            <person name="Fang X."/>
            <person name="Chen L."/>
            <person name="Dong Y."/>
            <person name="Chen Y."/>
            <person name="Ding Y."/>
            <person name="Zhao R."/>
            <person name="Feng M."/>
            <person name="Zhu Y."/>
            <person name="Feng Y."/>
            <person name="Jiang X."/>
            <person name="Zhu D."/>
            <person name="Xiang H."/>
            <person name="Feng X."/>
            <person name="Li S."/>
            <person name="Wang J."/>
            <person name="Zhang G."/>
            <person name="Kronforst M.R."/>
            <person name="Wang W."/>
        </authorList>
    </citation>
    <scope>NUCLEOTIDE SEQUENCE [LARGE SCALE GENOMIC DNA]</scope>
    <source>
        <strain evidence="2">Ya'a_city_454_Pm</strain>
        <tissue evidence="2">Whole body</tissue>
    </source>
</reference>
<dbReference type="InterPro" id="IPR038606">
    <property type="entry name" value="To_sf"/>
</dbReference>
<dbReference type="Gene3D" id="3.15.10.30">
    <property type="entry name" value="Haemolymph juvenile hormone binding protein"/>
    <property type="match status" value="1"/>
</dbReference>
<dbReference type="AlphaFoldDB" id="A0A194RJR7"/>
<evidence type="ECO:0000256" key="1">
    <source>
        <dbReference type="SAM" id="SignalP"/>
    </source>
</evidence>